<dbReference type="InterPro" id="IPR016152">
    <property type="entry name" value="PTrfase/Anion_transptr"/>
</dbReference>
<dbReference type="GO" id="GO:0030295">
    <property type="term" value="F:protein kinase activator activity"/>
    <property type="evidence" value="ECO:0007669"/>
    <property type="project" value="TreeGrafter"/>
</dbReference>
<evidence type="ECO:0000313" key="4">
    <source>
        <dbReference type="EMBL" id="SPD72637.1"/>
    </source>
</evidence>
<keyword evidence="4" id="KW-0670">Pyruvate</keyword>
<dbReference type="Pfam" id="PF00359">
    <property type="entry name" value="PTS_EIIA_2"/>
    <property type="match status" value="1"/>
</dbReference>
<evidence type="ECO:0000256" key="2">
    <source>
        <dbReference type="ARBA" id="ARBA00022679"/>
    </source>
</evidence>
<dbReference type="PANTHER" id="PTHR47738:SF1">
    <property type="entry name" value="NITROGEN REGULATORY PROTEIN"/>
    <property type="match status" value="1"/>
</dbReference>
<gene>
    <name evidence="4" type="ORF">PITCH_A1430021</name>
</gene>
<dbReference type="InterPro" id="IPR002178">
    <property type="entry name" value="PTS_EIIA_type-2_dom"/>
</dbReference>
<dbReference type="FunFam" id="3.40.930.10:FF:000009">
    <property type="entry name" value="PTS system, fructose specific IIABC component"/>
    <property type="match status" value="1"/>
</dbReference>
<dbReference type="GO" id="GO:0005737">
    <property type="term" value="C:cytoplasm"/>
    <property type="evidence" value="ECO:0007669"/>
    <property type="project" value="UniProtKB-SubCell"/>
</dbReference>
<organism evidence="4">
    <name type="scientific">uncultured Desulfobacterium sp</name>
    <dbReference type="NCBI Taxonomy" id="201089"/>
    <lineage>
        <taxon>Bacteria</taxon>
        <taxon>Pseudomonadati</taxon>
        <taxon>Thermodesulfobacteriota</taxon>
        <taxon>Desulfobacteria</taxon>
        <taxon>Desulfobacterales</taxon>
        <taxon>Desulfobacteriaceae</taxon>
        <taxon>Desulfobacterium</taxon>
        <taxon>environmental samples</taxon>
    </lineage>
</organism>
<dbReference type="Gene3D" id="3.40.930.10">
    <property type="entry name" value="Mannitol-specific EII, Chain A"/>
    <property type="match status" value="1"/>
</dbReference>
<name>A0A445MT31_9BACT</name>
<dbReference type="EMBL" id="OJIN01000050">
    <property type="protein sequence ID" value="SPD72637.1"/>
    <property type="molecule type" value="Genomic_DNA"/>
</dbReference>
<dbReference type="GO" id="GO:0016740">
    <property type="term" value="F:transferase activity"/>
    <property type="evidence" value="ECO:0007669"/>
    <property type="project" value="UniProtKB-KW"/>
</dbReference>
<dbReference type="SUPFAM" id="SSF55804">
    <property type="entry name" value="Phoshotransferase/anion transport protein"/>
    <property type="match status" value="1"/>
</dbReference>
<feature type="domain" description="PTS EIIA type-2" evidence="3">
    <location>
        <begin position="5"/>
        <end position="149"/>
    </location>
</feature>
<dbReference type="AlphaFoldDB" id="A0A445MT31"/>
<reference evidence="4" key="1">
    <citation type="submission" date="2018-01" db="EMBL/GenBank/DDBJ databases">
        <authorList>
            <person name="Regsiter A."/>
            <person name="William W."/>
        </authorList>
    </citation>
    <scope>NUCLEOTIDE SEQUENCE</scope>
    <source>
        <strain evidence="4">TRIP AH-1</strain>
    </source>
</reference>
<dbReference type="PROSITE" id="PS00372">
    <property type="entry name" value="PTS_EIIA_TYPE_2_HIS"/>
    <property type="match status" value="1"/>
</dbReference>
<accession>A0A445MT31</accession>
<dbReference type="CDD" id="cd00211">
    <property type="entry name" value="PTS_IIA_fru"/>
    <property type="match status" value="1"/>
</dbReference>
<evidence type="ECO:0000259" key="3">
    <source>
        <dbReference type="PROSITE" id="PS51094"/>
    </source>
</evidence>
<dbReference type="PROSITE" id="PS51094">
    <property type="entry name" value="PTS_EIIA_TYPE_2"/>
    <property type="match status" value="1"/>
</dbReference>
<proteinExistence type="predicted"/>
<dbReference type="PANTHER" id="PTHR47738">
    <property type="entry name" value="PTS SYSTEM FRUCTOSE-LIKE EIIA COMPONENT-RELATED"/>
    <property type="match status" value="1"/>
</dbReference>
<sequence length="155" mass="17244">MKLSQIINENSIISELKAKDKKSALEELADAIAGQDRTVKRDSVVKVLMEREQLGTTGIGDGVAIPHGRLKEISRPVISFGRSKDGLDFESLDGQPTYLFFLLIAPYNSFDVNIQVLAKIARILKSSAFRKKLMDAGSREEIYQTIIQTDEELST</sequence>
<evidence type="ECO:0000256" key="1">
    <source>
        <dbReference type="ARBA" id="ARBA00004496"/>
    </source>
</evidence>
<keyword evidence="2" id="KW-0808">Transferase</keyword>
<protein>
    <submittedName>
        <fullName evidence="4">Phosphoenolpyruvate-dependent sugar PTS family porter, EIIA 2</fullName>
    </submittedName>
</protein>
<dbReference type="InterPro" id="IPR051541">
    <property type="entry name" value="PTS_SugarTrans_NitroReg"/>
</dbReference>
<comment type="subcellular location">
    <subcellularLocation>
        <location evidence="1">Cytoplasm</location>
    </subcellularLocation>
</comment>